<name>A0A4U0UC59_9PEZI</name>
<sequence length="179" mass="19877">MADSMLPHIFRPIPDLSELPQPTNREDRLRTIIANLEKHDEDVRYSMLVEARQRLKSLSADEDTEMNDGVDAQSSSSSDHRQFIASMNAPYTEGSGDPCLLHGSIPTSGPSVRQAPVPVQVMVAQDAIEQMEAYDRHAKQTKDYYVKALQRQQSSRGDASPARPGGGHLNLDPRRRPTG</sequence>
<evidence type="ECO:0000313" key="2">
    <source>
        <dbReference type="EMBL" id="TKA32988.1"/>
    </source>
</evidence>
<comment type="caution">
    <text evidence="2">The sequence shown here is derived from an EMBL/GenBank/DDBJ whole genome shotgun (WGS) entry which is preliminary data.</text>
</comment>
<accession>A0A4U0UC59</accession>
<dbReference type="EMBL" id="NAJP01000088">
    <property type="protein sequence ID" value="TKA32988.1"/>
    <property type="molecule type" value="Genomic_DNA"/>
</dbReference>
<dbReference type="AlphaFoldDB" id="A0A4U0UC59"/>
<gene>
    <name evidence="2" type="ORF">B0A54_14374</name>
</gene>
<feature type="region of interest" description="Disordered" evidence="1">
    <location>
        <begin position="149"/>
        <end position="179"/>
    </location>
</feature>
<reference evidence="2 3" key="1">
    <citation type="submission" date="2017-03" db="EMBL/GenBank/DDBJ databases">
        <title>Genomes of endolithic fungi from Antarctica.</title>
        <authorList>
            <person name="Coleine C."/>
            <person name="Masonjones S."/>
            <person name="Stajich J.E."/>
        </authorList>
    </citation>
    <scope>NUCLEOTIDE SEQUENCE [LARGE SCALE GENOMIC DNA]</scope>
    <source>
        <strain evidence="2 3">CCFEE 5311</strain>
    </source>
</reference>
<feature type="region of interest" description="Disordered" evidence="1">
    <location>
        <begin position="59"/>
        <end position="80"/>
    </location>
</feature>
<protein>
    <submittedName>
        <fullName evidence="2">Uncharacterized protein</fullName>
    </submittedName>
</protein>
<organism evidence="2 3">
    <name type="scientific">Friedmanniomyces endolithicus</name>
    <dbReference type="NCBI Taxonomy" id="329885"/>
    <lineage>
        <taxon>Eukaryota</taxon>
        <taxon>Fungi</taxon>
        <taxon>Dikarya</taxon>
        <taxon>Ascomycota</taxon>
        <taxon>Pezizomycotina</taxon>
        <taxon>Dothideomycetes</taxon>
        <taxon>Dothideomycetidae</taxon>
        <taxon>Mycosphaerellales</taxon>
        <taxon>Teratosphaeriaceae</taxon>
        <taxon>Friedmanniomyces</taxon>
    </lineage>
</organism>
<dbReference type="Proteomes" id="UP000310066">
    <property type="component" value="Unassembled WGS sequence"/>
</dbReference>
<proteinExistence type="predicted"/>
<evidence type="ECO:0000313" key="3">
    <source>
        <dbReference type="Proteomes" id="UP000310066"/>
    </source>
</evidence>
<evidence type="ECO:0000256" key="1">
    <source>
        <dbReference type="SAM" id="MobiDB-lite"/>
    </source>
</evidence>
<dbReference type="OrthoDB" id="5420940at2759"/>